<proteinExistence type="predicted"/>
<evidence type="ECO:0000313" key="2">
    <source>
        <dbReference type="EMBL" id="RVW88166.1"/>
    </source>
</evidence>
<name>A0A438HUN4_VITVI</name>
<feature type="compositionally biased region" description="Basic and acidic residues" evidence="1">
    <location>
        <begin position="84"/>
        <end position="98"/>
    </location>
</feature>
<feature type="region of interest" description="Disordered" evidence="1">
    <location>
        <begin position="76"/>
        <end position="119"/>
    </location>
</feature>
<comment type="caution">
    <text evidence="2">The sequence shown here is derived from an EMBL/GenBank/DDBJ whole genome shotgun (WGS) entry which is preliminary data.</text>
</comment>
<organism evidence="2 3">
    <name type="scientific">Vitis vinifera</name>
    <name type="common">Grape</name>
    <dbReference type="NCBI Taxonomy" id="29760"/>
    <lineage>
        <taxon>Eukaryota</taxon>
        <taxon>Viridiplantae</taxon>
        <taxon>Streptophyta</taxon>
        <taxon>Embryophyta</taxon>
        <taxon>Tracheophyta</taxon>
        <taxon>Spermatophyta</taxon>
        <taxon>Magnoliopsida</taxon>
        <taxon>eudicotyledons</taxon>
        <taxon>Gunneridae</taxon>
        <taxon>Pentapetalae</taxon>
        <taxon>rosids</taxon>
        <taxon>Vitales</taxon>
        <taxon>Vitaceae</taxon>
        <taxon>Viteae</taxon>
        <taxon>Vitis</taxon>
    </lineage>
</organism>
<evidence type="ECO:0000313" key="3">
    <source>
        <dbReference type="Proteomes" id="UP000288805"/>
    </source>
</evidence>
<dbReference type="InterPro" id="IPR009072">
    <property type="entry name" value="Histone-fold"/>
</dbReference>
<dbReference type="Gene3D" id="1.10.20.10">
    <property type="entry name" value="Histone, subunit A"/>
    <property type="match status" value="1"/>
</dbReference>
<evidence type="ECO:0000256" key="1">
    <source>
        <dbReference type="SAM" id="MobiDB-lite"/>
    </source>
</evidence>
<dbReference type="GO" id="GO:0046982">
    <property type="term" value="F:protein heterodimerization activity"/>
    <property type="evidence" value="ECO:0007669"/>
    <property type="project" value="InterPro"/>
</dbReference>
<dbReference type="AlphaFoldDB" id="A0A438HUN4"/>
<protein>
    <submittedName>
        <fullName evidence="2">Uncharacterized protein</fullName>
    </submittedName>
</protein>
<dbReference type="EMBL" id="QGNW01000176">
    <property type="protein sequence ID" value="RVW88166.1"/>
    <property type="molecule type" value="Genomic_DNA"/>
</dbReference>
<sequence length="146" mass="16319">MPTQSFDKASVKILLLINPKFKLKNSIPEPYCQATHEVVKWEISTQDRRQCWRESANRRLLRILTFMATLVGHGDGAFDTTTGDEARSSDREFAEKVKKGASGRKGGGPKKNPVSRSIKTGLQFPVDRIEDASRKVVILNALESMS</sequence>
<gene>
    <name evidence="2" type="ORF">CK203_042850</name>
</gene>
<accession>A0A438HUN4</accession>
<dbReference type="Proteomes" id="UP000288805">
    <property type="component" value="Unassembled WGS sequence"/>
</dbReference>
<reference evidence="2 3" key="1">
    <citation type="journal article" date="2018" name="PLoS Genet.">
        <title>Population sequencing reveals clonal diversity and ancestral inbreeding in the grapevine cultivar Chardonnay.</title>
        <authorList>
            <person name="Roach M.J."/>
            <person name="Johnson D.L."/>
            <person name="Bohlmann J."/>
            <person name="van Vuuren H.J."/>
            <person name="Jones S.J."/>
            <person name="Pretorius I.S."/>
            <person name="Schmidt S.A."/>
            <person name="Borneman A.R."/>
        </authorList>
    </citation>
    <scope>NUCLEOTIDE SEQUENCE [LARGE SCALE GENOMIC DNA]</scope>
    <source>
        <strain evidence="3">cv. Chardonnay</strain>
        <tissue evidence="2">Leaf</tissue>
    </source>
</reference>